<feature type="compositionally biased region" description="Polar residues" evidence="3">
    <location>
        <begin position="473"/>
        <end position="485"/>
    </location>
</feature>
<dbReference type="PANTHER" id="PTHR15917:SF0">
    <property type="entry name" value="PROTEIN LARGEN"/>
    <property type="match status" value="1"/>
</dbReference>
<keyword evidence="1 2" id="KW-0175">Coiled coil</keyword>
<feature type="compositionally biased region" description="Polar residues" evidence="3">
    <location>
        <begin position="554"/>
        <end position="563"/>
    </location>
</feature>
<feature type="region of interest" description="Disordered" evidence="3">
    <location>
        <begin position="100"/>
        <end position="158"/>
    </location>
</feature>
<feature type="compositionally biased region" description="Basic and acidic residues" evidence="3">
    <location>
        <begin position="636"/>
        <end position="658"/>
    </location>
</feature>
<feature type="compositionally biased region" description="Basic and acidic residues" evidence="3">
    <location>
        <begin position="413"/>
        <end position="433"/>
    </location>
</feature>
<feature type="compositionally biased region" description="Polar residues" evidence="3">
    <location>
        <begin position="570"/>
        <end position="593"/>
    </location>
</feature>
<proteinExistence type="predicted"/>
<feature type="compositionally biased region" description="Polar residues" evidence="3">
    <location>
        <begin position="31"/>
        <end position="57"/>
    </location>
</feature>
<feature type="region of interest" description="Disordered" evidence="3">
    <location>
        <begin position="375"/>
        <end position="664"/>
    </location>
</feature>
<dbReference type="PANTHER" id="PTHR15917">
    <property type="match status" value="1"/>
</dbReference>
<reference evidence="4" key="2">
    <citation type="submission" date="2016-06" db="EMBL/GenBank/DDBJ databases">
        <title>The genome of a short-lived fish provides insights into sex chromosome evolution and the genetic control of aging.</title>
        <authorList>
            <person name="Reichwald K."/>
            <person name="Felder M."/>
            <person name="Petzold A."/>
            <person name="Koch P."/>
            <person name="Groth M."/>
            <person name="Platzer M."/>
        </authorList>
    </citation>
    <scope>NUCLEOTIDE SEQUENCE</scope>
    <source>
        <tissue evidence="4">Brain</tissue>
    </source>
</reference>
<feature type="compositionally biased region" description="Polar residues" evidence="3">
    <location>
        <begin position="135"/>
        <end position="152"/>
    </location>
</feature>
<dbReference type="AlphaFoldDB" id="A0A1A7Y1Z5"/>
<reference evidence="4" key="1">
    <citation type="submission" date="2016-05" db="EMBL/GenBank/DDBJ databases">
        <authorList>
            <person name="Lavstsen T."/>
            <person name="Jespersen J.S."/>
        </authorList>
    </citation>
    <scope>NUCLEOTIDE SEQUENCE</scope>
    <source>
        <tissue evidence="4">Brain</tissue>
    </source>
</reference>
<feature type="compositionally biased region" description="Pro residues" evidence="3">
    <location>
        <begin position="529"/>
        <end position="543"/>
    </location>
</feature>
<evidence type="ECO:0000256" key="1">
    <source>
        <dbReference type="ARBA" id="ARBA00023054"/>
    </source>
</evidence>
<evidence type="ECO:0000256" key="2">
    <source>
        <dbReference type="SAM" id="Coils"/>
    </source>
</evidence>
<name>A0A1A7Y1Z5_9TELE</name>
<sequence>MFSDSRTTTPGEQKGFKPHTPHFIPWLRNSLKAQHSSGDLGSNGPYKSSSETRNNLTPLERAKGIGFFSIQGKERTKKGELRCNGIGMLPVMLRGHHILPGSLGKQKDGGSARWNKTKEPDADPNAPRSEEGLGDSSSSTPKNHNFLKNHNSCPGLHQLQKDGASVRKYGPLVGPPPTPVPVLLAEKPQVPVVVCVEDGDRKVWDYSSHTTYRQRDLHSASWLSSDTQGLIERQQGFSSSFSYINKHSRNSQSHRDLGEATVEAFNGPLNGLIFSTEIPHRGLACTTTLRGPRKPRPNSERITILGQNQTWVQHKPNAKEESPQRKEAGCTRRVVRNQIKRVMDNLEQVLTALRDIQQEMKEVVQQIDYLTSSIDLDEEEQQGTRGDAKLPSDTSYSSGSSSSEVVVSSLRRRQSDTEKQPRAVDSHAPPIRDHHSRSHSPQNARLSSVPSGFLSDRSRSLRKTCGPSRRKSGQQPKIHTLSPQRSLPARPPTPGLSPLTVNLHHPGSPGSQPHSPGASSSIRISTISPPSPLPLKPYPPPALSPSVIIETKVRSNQTTQSDVPSAGPLSPSQTHSQSKSCPPTNSVTQTSALDSRERRASSAGPTRVCATSAGMAKPPTAQGRRGRKPPPYPHNRLSEPTKKVKEPRKAPPYPEKRRLLSTTV</sequence>
<dbReference type="GO" id="GO:0045793">
    <property type="term" value="P:positive regulation of cell size"/>
    <property type="evidence" value="ECO:0007669"/>
    <property type="project" value="TreeGrafter"/>
</dbReference>
<feature type="coiled-coil region" evidence="2">
    <location>
        <begin position="336"/>
        <end position="366"/>
    </location>
</feature>
<dbReference type="EMBL" id="HADX01001867">
    <property type="protein sequence ID" value="SBP24099.1"/>
    <property type="molecule type" value="Transcribed_RNA"/>
</dbReference>
<accession>A0A1A7Y1Z5</accession>
<feature type="region of interest" description="Disordered" evidence="3">
    <location>
        <begin position="1"/>
        <end position="58"/>
    </location>
</feature>
<evidence type="ECO:0000313" key="4">
    <source>
        <dbReference type="EMBL" id="SBP24099.1"/>
    </source>
</evidence>
<protein>
    <submittedName>
        <fullName evidence="4">Proline rich 16</fullName>
    </submittedName>
</protein>
<feature type="compositionally biased region" description="Polar residues" evidence="3">
    <location>
        <begin position="1"/>
        <end position="11"/>
    </location>
</feature>
<gene>
    <name evidence="4" type="primary">PRR16</name>
</gene>
<feature type="compositionally biased region" description="Polar residues" evidence="3">
    <location>
        <begin position="439"/>
        <end position="450"/>
    </location>
</feature>
<evidence type="ECO:0000256" key="3">
    <source>
        <dbReference type="SAM" id="MobiDB-lite"/>
    </source>
</evidence>
<dbReference type="InterPro" id="IPR027997">
    <property type="entry name" value="Largen/INSYN1"/>
</dbReference>
<organism evidence="4">
    <name type="scientific">Iconisemion striatum</name>
    <dbReference type="NCBI Taxonomy" id="60296"/>
    <lineage>
        <taxon>Eukaryota</taxon>
        <taxon>Metazoa</taxon>
        <taxon>Chordata</taxon>
        <taxon>Craniata</taxon>
        <taxon>Vertebrata</taxon>
        <taxon>Euteleostomi</taxon>
        <taxon>Actinopterygii</taxon>
        <taxon>Neopterygii</taxon>
        <taxon>Teleostei</taxon>
        <taxon>Neoteleostei</taxon>
        <taxon>Acanthomorphata</taxon>
        <taxon>Ovalentaria</taxon>
        <taxon>Atherinomorphae</taxon>
        <taxon>Cyprinodontiformes</taxon>
        <taxon>Nothobranchiidae</taxon>
        <taxon>Iconisemion</taxon>
    </lineage>
</organism>
<feature type="compositionally biased region" description="Low complexity" evidence="3">
    <location>
        <begin position="392"/>
        <end position="409"/>
    </location>
</feature>
<feature type="compositionally biased region" description="Low complexity" evidence="3">
    <location>
        <begin position="504"/>
        <end position="528"/>
    </location>
</feature>
<feature type="compositionally biased region" description="Basic and acidic residues" evidence="3">
    <location>
        <begin position="105"/>
        <end position="121"/>
    </location>
</feature>
<dbReference type="GO" id="GO:0045727">
    <property type="term" value="P:positive regulation of translation"/>
    <property type="evidence" value="ECO:0007669"/>
    <property type="project" value="TreeGrafter"/>
</dbReference>